<dbReference type="SUPFAM" id="SSF46785">
    <property type="entry name" value="Winged helix' DNA-binding domain"/>
    <property type="match status" value="1"/>
</dbReference>
<dbReference type="EMBL" id="JBEQCT010000001">
    <property type="protein sequence ID" value="MFM2483557.1"/>
    <property type="molecule type" value="Genomic_DNA"/>
</dbReference>
<dbReference type="PANTHER" id="PTHR30579:SF7">
    <property type="entry name" value="HTH-TYPE TRANSCRIPTIONAL REGULATOR LRHA-RELATED"/>
    <property type="match status" value="1"/>
</dbReference>
<dbReference type="InterPro" id="IPR005119">
    <property type="entry name" value="LysR_subst-bd"/>
</dbReference>
<dbReference type="InterPro" id="IPR050176">
    <property type="entry name" value="LTTR"/>
</dbReference>
<keyword evidence="3" id="KW-0238">DNA-binding</keyword>
<evidence type="ECO:0000256" key="1">
    <source>
        <dbReference type="ARBA" id="ARBA00009437"/>
    </source>
</evidence>
<dbReference type="InterPro" id="IPR000847">
    <property type="entry name" value="LysR_HTH_N"/>
</dbReference>
<comment type="caution">
    <text evidence="6">The sequence shown here is derived from an EMBL/GenBank/DDBJ whole genome shotgun (WGS) entry which is preliminary data.</text>
</comment>
<organism evidence="6 7">
    <name type="scientific">Celerinatantimonas yamalensis</name>
    <dbReference type="NCBI Taxonomy" id="559956"/>
    <lineage>
        <taxon>Bacteria</taxon>
        <taxon>Pseudomonadati</taxon>
        <taxon>Pseudomonadota</taxon>
        <taxon>Gammaproteobacteria</taxon>
        <taxon>Celerinatantimonadaceae</taxon>
        <taxon>Celerinatantimonas</taxon>
    </lineage>
</organism>
<dbReference type="RefSeq" id="WP_408621668.1">
    <property type="nucleotide sequence ID" value="NZ_JBEQCT010000001.1"/>
</dbReference>
<evidence type="ECO:0000313" key="7">
    <source>
        <dbReference type="Proteomes" id="UP001629953"/>
    </source>
</evidence>
<dbReference type="Proteomes" id="UP001629953">
    <property type="component" value="Unassembled WGS sequence"/>
</dbReference>
<dbReference type="PANTHER" id="PTHR30579">
    <property type="entry name" value="TRANSCRIPTIONAL REGULATOR"/>
    <property type="match status" value="1"/>
</dbReference>
<dbReference type="SUPFAM" id="SSF53850">
    <property type="entry name" value="Periplasmic binding protein-like II"/>
    <property type="match status" value="1"/>
</dbReference>
<evidence type="ECO:0000313" key="6">
    <source>
        <dbReference type="EMBL" id="MFM2483557.1"/>
    </source>
</evidence>
<gene>
    <name evidence="6" type="ORF">ABUE30_00435</name>
</gene>
<evidence type="ECO:0000259" key="5">
    <source>
        <dbReference type="PROSITE" id="PS50931"/>
    </source>
</evidence>
<evidence type="ECO:0000256" key="3">
    <source>
        <dbReference type="ARBA" id="ARBA00023125"/>
    </source>
</evidence>
<protein>
    <submittedName>
        <fullName evidence="6">LysR family transcriptional regulator</fullName>
    </submittedName>
</protein>
<keyword evidence="7" id="KW-1185">Reference proteome</keyword>
<keyword evidence="2" id="KW-0805">Transcription regulation</keyword>
<keyword evidence="4" id="KW-0804">Transcription</keyword>
<dbReference type="Pfam" id="PF00126">
    <property type="entry name" value="HTH_1"/>
    <property type="match status" value="1"/>
</dbReference>
<accession>A0ABW9G1T7</accession>
<proteinExistence type="inferred from homology"/>
<dbReference type="PROSITE" id="PS50931">
    <property type="entry name" value="HTH_LYSR"/>
    <property type="match status" value="1"/>
</dbReference>
<dbReference type="Pfam" id="PF03466">
    <property type="entry name" value="LysR_substrate"/>
    <property type="match status" value="1"/>
</dbReference>
<evidence type="ECO:0000256" key="2">
    <source>
        <dbReference type="ARBA" id="ARBA00023015"/>
    </source>
</evidence>
<comment type="similarity">
    <text evidence="1">Belongs to the LysR transcriptional regulatory family.</text>
</comment>
<name>A0ABW9G1T7_9GAMM</name>
<dbReference type="Gene3D" id="1.10.10.10">
    <property type="entry name" value="Winged helix-like DNA-binding domain superfamily/Winged helix DNA-binding domain"/>
    <property type="match status" value="1"/>
</dbReference>
<reference evidence="6 7" key="1">
    <citation type="journal article" date="2013" name="Int. J. Syst. Evol. Microbiol.">
        <title>Celerinatantimonas yamalensis sp. nov., a cold-adapted diazotrophic bacterium from a cold permafrost brine.</title>
        <authorList>
            <person name="Shcherbakova V."/>
            <person name="Chuvilskaya N."/>
            <person name="Rivkina E."/>
            <person name="Demidov N."/>
            <person name="Uchaeva V."/>
            <person name="Suetin S."/>
            <person name="Suzina N."/>
            <person name="Gilichinsky D."/>
        </authorList>
    </citation>
    <scope>NUCLEOTIDE SEQUENCE [LARGE SCALE GENOMIC DNA]</scope>
    <source>
        <strain evidence="6 7">C7</strain>
    </source>
</reference>
<evidence type="ECO:0000256" key="4">
    <source>
        <dbReference type="ARBA" id="ARBA00023163"/>
    </source>
</evidence>
<sequence length="291" mass="32416">MDDFPLLELDLLRSFVAITQTGSFSKASEQVFRSPGAISMQIKRLEQLLDQQLFERSSRQVRLTEAGERLLQYAQQLLQLNQQAVNAFREPVVEQQINLGISSCIDSQYLSKVLSQCAETHPHLQIHVVVATSQELMQRLEAGTLDLAMIVSGNIGLGRQSGRVVYSESLVWAMCKEGRAYQKTPLPLALDSRGCLWRETALAALDETSFNYRVSYSSDQSEGVKAAVMADLAIAALPKSMLRDGLVEVPAVVGLPPLDQYQVILQTQPHISSAVCMLKDYIREIFQSNWV</sequence>
<feature type="domain" description="HTH lysR-type" evidence="5">
    <location>
        <begin position="7"/>
        <end position="64"/>
    </location>
</feature>
<dbReference type="Gene3D" id="3.40.190.10">
    <property type="entry name" value="Periplasmic binding protein-like II"/>
    <property type="match status" value="2"/>
</dbReference>
<dbReference type="InterPro" id="IPR036390">
    <property type="entry name" value="WH_DNA-bd_sf"/>
</dbReference>
<dbReference type="InterPro" id="IPR036388">
    <property type="entry name" value="WH-like_DNA-bd_sf"/>
</dbReference>